<sequence length="422" mass="45314">MDSSPKSDRLLEGLLRRLLRRLGHELRFDCSVSAFKNGLLSEAAPDLVLIDLGLGQESGIDVIHWLADQSLRLPIALLSGRGDCLLDTARRIALGRDLEVLGIVNKARLITELPAVLEHWHRGKATEQNAANPAPAPPAPATVTVSAPPCAQTPKSPLDVETLRGLIDQGAVVPYLQAIVDPRDGSLQGAETLARLRLPDGQILGAGDFIPLAEDHKLIYPITQSLVQTLIEQRQQLAPLGLKFIAVNLPASGLDDQPALDLVRALVTGLGKTCAVHVEITETACSLSPQQTQSLAANIRLAGAKLAIDDFGTGYSSMRVLAELPFETLKIDLSFVSEMFDSPKALSLLRSIIAFGQNLELQLVAEGVETEAQRQLLVAEEVNLAQGFLFGRPMSIEAFVEHYTKAPASAGTFAPSMIYSSV</sequence>
<evidence type="ECO:0000256" key="1">
    <source>
        <dbReference type="SAM" id="MobiDB-lite"/>
    </source>
</evidence>
<dbReference type="CDD" id="cd01948">
    <property type="entry name" value="EAL"/>
    <property type="match status" value="1"/>
</dbReference>
<name>A0A9X1B598_9GAMM</name>
<dbReference type="SMART" id="SM00052">
    <property type="entry name" value="EAL"/>
    <property type="match status" value="1"/>
</dbReference>
<dbReference type="EMBL" id="NRRY01000036">
    <property type="protein sequence ID" value="MBK1620280.1"/>
    <property type="molecule type" value="Genomic_DNA"/>
</dbReference>
<protein>
    <recommendedName>
        <fullName evidence="2">EAL domain-containing protein</fullName>
    </recommendedName>
</protein>
<dbReference type="GO" id="GO:0071111">
    <property type="term" value="F:cyclic-guanylate-specific phosphodiesterase activity"/>
    <property type="evidence" value="ECO:0007669"/>
    <property type="project" value="InterPro"/>
</dbReference>
<dbReference type="Proteomes" id="UP001138768">
    <property type="component" value="Unassembled WGS sequence"/>
</dbReference>
<feature type="region of interest" description="Disordered" evidence="1">
    <location>
        <begin position="127"/>
        <end position="150"/>
    </location>
</feature>
<accession>A0A9X1B598</accession>
<dbReference type="InterPro" id="IPR050706">
    <property type="entry name" value="Cyclic-di-GMP_PDE-like"/>
</dbReference>
<dbReference type="CDD" id="cd00156">
    <property type="entry name" value="REC"/>
    <property type="match status" value="1"/>
</dbReference>
<reference evidence="3 4" key="1">
    <citation type="journal article" date="2020" name="Microorganisms">
        <title>Osmotic Adaptation and Compatible Solute Biosynthesis of Phototrophic Bacteria as Revealed from Genome Analyses.</title>
        <authorList>
            <person name="Imhoff J.F."/>
            <person name="Rahn T."/>
            <person name="Kunzel S."/>
            <person name="Keller A."/>
            <person name="Neulinger S.C."/>
        </authorList>
    </citation>
    <scope>NUCLEOTIDE SEQUENCE [LARGE SCALE GENOMIC DNA]</scope>
    <source>
        <strain evidence="3 4">DSM 25653</strain>
    </source>
</reference>
<dbReference type="PANTHER" id="PTHR33121">
    <property type="entry name" value="CYCLIC DI-GMP PHOSPHODIESTERASE PDEF"/>
    <property type="match status" value="1"/>
</dbReference>
<dbReference type="AlphaFoldDB" id="A0A9X1B598"/>
<dbReference type="PROSITE" id="PS50883">
    <property type="entry name" value="EAL"/>
    <property type="match status" value="1"/>
</dbReference>
<dbReference type="SUPFAM" id="SSF141868">
    <property type="entry name" value="EAL domain-like"/>
    <property type="match status" value="1"/>
</dbReference>
<evidence type="ECO:0000313" key="4">
    <source>
        <dbReference type="Proteomes" id="UP001138768"/>
    </source>
</evidence>
<dbReference type="Pfam" id="PF00563">
    <property type="entry name" value="EAL"/>
    <property type="match status" value="1"/>
</dbReference>
<dbReference type="SUPFAM" id="SSF52172">
    <property type="entry name" value="CheY-like"/>
    <property type="match status" value="1"/>
</dbReference>
<comment type="caution">
    <text evidence="3">The sequence shown here is derived from an EMBL/GenBank/DDBJ whole genome shotgun (WGS) entry which is preliminary data.</text>
</comment>
<dbReference type="InterPro" id="IPR001633">
    <property type="entry name" value="EAL_dom"/>
</dbReference>
<dbReference type="InterPro" id="IPR011006">
    <property type="entry name" value="CheY-like_superfamily"/>
</dbReference>
<proteinExistence type="predicted"/>
<organism evidence="3 4">
    <name type="scientific">Lamprobacter modestohalophilus</name>
    <dbReference type="NCBI Taxonomy" id="1064514"/>
    <lineage>
        <taxon>Bacteria</taxon>
        <taxon>Pseudomonadati</taxon>
        <taxon>Pseudomonadota</taxon>
        <taxon>Gammaproteobacteria</taxon>
        <taxon>Chromatiales</taxon>
        <taxon>Chromatiaceae</taxon>
        <taxon>Lamprobacter</taxon>
    </lineage>
</organism>
<feature type="domain" description="EAL" evidence="2">
    <location>
        <begin position="155"/>
        <end position="407"/>
    </location>
</feature>
<dbReference type="InterPro" id="IPR035919">
    <property type="entry name" value="EAL_sf"/>
</dbReference>
<dbReference type="Gene3D" id="3.40.50.2300">
    <property type="match status" value="1"/>
</dbReference>
<evidence type="ECO:0000259" key="2">
    <source>
        <dbReference type="PROSITE" id="PS50883"/>
    </source>
</evidence>
<dbReference type="Gene3D" id="3.20.20.450">
    <property type="entry name" value="EAL domain"/>
    <property type="match status" value="1"/>
</dbReference>
<evidence type="ECO:0000313" key="3">
    <source>
        <dbReference type="EMBL" id="MBK1620280.1"/>
    </source>
</evidence>
<gene>
    <name evidence="3" type="ORF">CKO42_17900</name>
</gene>
<keyword evidence="4" id="KW-1185">Reference proteome</keyword>
<dbReference type="PANTHER" id="PTHR33121:SF70">
    <property type="entry name" value="SIGNALING PROTEIN YKOW"/>
    <property type="match status" value="1"/>
</dbReference>